<evidence type="ECO:0000256" key="7">
    <source>
        <dbReference type="ARBA" id="ARBA00049047"/>
    </source>
</evidence>
<keyword evidence="5 8" id="KW-0057">Aromatic amino acid biosynthesis</keyword>
<dbReference type="EMBL" id="CP092751">
    <property type="protein sequence ID" value="USP96228.1"/>
    <property type="molecule type" value="Genomic_DNA"/>
</dbReference>
<dbReference type="Gene3D" id="3.20.20.70">
    <property type="entry name" value="Aldolase class I"/>
    <property type="match status" value="1"/>
</dbReference>
<dbReference type="InterPro" id="IPR002028">
    <property type="entry name" value="Trp_synthase_suA"/>
</dbReference>
<evidence type="ECO:0000256" key="2">
    <source>
        <dbReference type="ARBA" id="ARBA00011270"/>
    </source>
</evidence>
<dbReference type="SUPFAM" id="SSF51366">
    <property type="entry name" value="Ribulose-phoshate binding barrel"/>
    <property type="match status" value="1"/>
</dbReference>
<dbReference type="CDD" id="cd04724">
    <property type="entry name" value="Tryptophan_synthase_alpha"/>
    <property type="match status" value="1"/>
</dbReference>
<evidence type="ECO:0000256" key="1">
    <source>
        <dbReference type="ARBA" id="ARBA00004733"/>
    </source>
</evidence>
<keyword evidence="11" id="KW-1185">Reference proteome</keyword>
<comment type="similarity">
    <text evidence="8 9">Belongs to the TrpA family.</text>
</comment>
<reference evidence="10" key="1">
    <citation type="submission" date="2022-02" db="EMBL/GenBank/DDBJ databases">
        <title>Draft Genome Sequence of Bacillus vallismortis Strain BL01, Isolated from Artemisia lerchiana Web. Roots.</title>
        <authorList>
            <person name="Chebotar V.K."/>
            <person name="Gancheva M.S."/>
            <person name="Chizhevskaya E.P."/>
            <person name="Komarova O.V."/>
            <person name="Baganova M.E."/>
            <person name="Zaplatkin A.N."/>
            <person name="Pishchik V.N."/>
        </authorList>
    </citation>
    <scope>NUCLEOTIDE SEQUENCE</scope>
    <source>
        <strain evidence="10">BL01</strain>
    </source>
</reference>
<keyword evidence="4 8" id="KW-0822">Tryptophan biosynthesis</keyword>
<evidence type="ECO:0000256" key="4">
    <source>
        <dbReference type="ARBA" id="ARBA00022822"/>
    </source>
</evidence>
<gene>
    <name evidence="8 10" type="primary">trpA</name>
    <name evidence="10" type="ORF">MKF32_03895</name>
</gene>
<dbReference type="PANTHER" id="PTHR43406:SF1">
    <property type="entry name" value="TRYPTOPHAN SYNTHASE ALPHA CHAIN, CHLOROPLASTIC"/>
    <property type="match status" value="1"/>
</dbReference>
<evidence type="ECO:0000256" key="6">
    <source>
        <dbReference type="ARBA" id="ARBA00023239"/>
    </source>
</evidence>
<evidence type="ECO:0000256" key="5">
    <source>
        <dbReference type="ARBA" id="ARBA00023141"/>
    </source>
</evidence>
<dbReference type="PANTHER" id="PTHR43406">
    <property type="entry name" value="TRYPTOPHAN SYNTHASE, ALPHA CHAIN"/>
    <property type="match status" value="1"/>
</dbReference>
<feature type="active site" description="Proton acceptor" evidence="8">
    <location>
        <position position="62"/>
    </location>
</feature>
<keyword evidence="3 8" id="KW-0028">Amino-acid biosynthesis</keyword>
<dbReference type="Pfam" id="PF00290">
    <property type="entry name" value="Trp_syntA"/>
    <property type="match status" value="1"/>
</dbReference>
<accession>A0ABY4Y0W8</accession>
<evidence type="ECO:0000256" key="3">
    <source>
        <dbReference type="ARBA" id="ARBA00022605"/>
    </source>
</evidence>
<keyword evidence="6 8" id="KW-0456">Lyase</keyword>
<dbReference type="GO" id="GO:0004834">
    <property type="term" value="F:tryptophan synthase activity"/>
    <property type="evidence" value="ECO:0007669"/>
    <property type="project" value="UniProtKB-EC"/>
</dbReference>
<name>A0ABY4Y0W8_BACVA</name>
<protein>
    <recommendedName>
        <fullName evidence="8">Tryptophan synthase alpha chain</fullName>
        <ecNumber evidence="8">4.2.1.20</ecNumber>
    </recommendedName>
</protein>
<dbReference type="Proteomes" id="UP001057348">
    <property type="component" value="Chromosome"/>
</dbReference>
<dbReference type="InterPro" id="IPR013785">
    <property type="entry name" value="Aldolase_TIM"/>
</dbReference>
<dbReference type="PROSITE" id="PS00167">
    <property type="entry name" value="TRP_SYNTHASE_ALPHA"/>
    <property type="match status" value="1"/>
</dbReference>
<comment type="pathway">
    <text evidence="1 8">Amino-acid biosynthesis; L-tryptophan biosynthesis; L-tryptophan from chorismate: step 5/5.</text>
</comment>
<proteinExistence type="inferred from homology"/>
<feature type="active site" description="Proton acceptor" evidence="8">
    <location>
        <position position="51"/>
    </location>
</feature>
<sequence>MKQHTVEAMFKDLERKGQKALIPYIPVGYPRLDETIDYIECISKAGADMIELGVPFSDPLADGPVIQEAAQIALQQGVTLRKCLETVKAIRASGNTIPIALMGYCNSFSAYQFETFAADAEEAGVNALIIPDLPPEMSENWVNCARKHHIDIIFFIAPTTKEERIEVISKAGSGFVYCISDLGVTGERDTVPVDLPEFINHLRGKIKLPLAIGFGISTPDHVREVSSFADGAIVGSALIRLIKETPRDERLQALSVFISNLKDSTKSVHLNR</sequence>
<dbReference type="HAMAP" id="MF_00131">
    <property type="entry name" value="Trp_synth_alpha"/>
    <property type="match status" value="1"/>
</dbReference>
<evidence type="ECO:0000256" key="9">
    <source>
        <dbReference type="RuleBase" id="RU003662"/>
    </source>
</evidence>
<organism evidence="10 11">
    <name type="scientific">Bacillus vallismortis</name>
    <dbReference type="NCBI Taxonomy" id="72361"/>
    <lineage>
        <taxon>Bacteria</taxon>
        <taxon>Bacillati</taxon>
        <taxon>Bacillota</taxon>
        <taxon>Bacilli</taxon>
        <taxon>Bacillales</taxon>
        <taxon>Bacillaceae</taxon>
        <taxon>Bacillus</taxon>
    </lineage>
</organism>
<evidence type="ECO:0000313" key="11">
    <source>
        <dbReference type="Proteomes" id="UP001057348"/>
    </source>
</evidence>
<comment type="catalytic activity">
    <reaction evidence="7 8">
        <text>(1S,2R)-1-C-(indol-3-yl)glycerol 3-phosphate + L-serine = D-glyceraldehyde 3-phosphate + L-tryptophan + H2O</text>
        <dbReference type="Rhea" id="RHEA:10532"/>
        <dbReference type="ChEBI" id="CHEBI:15377"/>
        <dbReference type="ChEBI" id="CHEBI:33384"/>
        <dbReference type="ChEBI" id="CHEBI:57912"/>
        <dbReference type="ChEBI" id="CHEBI:58866"/>
        <dbReference type="ChEBI" id="CHEBI:59776"/>
        <dbReference type="EC" id="4.2.1.20"/>
    </reaction>
</comment>
<comment type="subunit">
    <text evidence="2 8">Tetramer of two alpha and two beta chains.</text>
</comment>
<dbReference type="EC" id="4.2.1.20" evidence="8"/>
<dbReference type="InterPro" id="IPR011060">
    <property type="entry name" value="RibuloseP-bd_barrel"/>
</dbReference>
<dbReference type="RefSeq" id="WP_253268913.1">
    <property type="nucleotide sequence ID" value="NZ_CP092751.1"/>
</dbReference>
<evidence type="ECO:0000313" key="10">
    <source>
        <dbReference type="EMBL" id="USP96228.1"/>
    </source>
</evidence>
<dbReference type="NCBIfam" id="TIGR00262">
    <property type="entry name" value="trpA"/>
    <property type="match status" value="1"/>
</dbReference>
<comment type="function">
    <text evidence="8">The alpha subunit is responsible for the aldol cleavage of indoleglycerol phosphate to indole and glyceraldehyde 3-phosphate.</text>
</comment>
<dbReference type="InterPro" id="IPR018204">
    <property type="entry name" value="Trp_synthase_alpha_AS"/>
</dbReference>
<evidence type="ECO:0000256" key="8">
    <source>
        <dbReference type="HAMAP-Rule" id="MF_00131"/>
    </source>
</evidence>